<feature type="compositionally biased region" description="Low complexity" evidence="1">
    <location>
        <begin position="253"/>
        <end position="268"/>
    </location>
</feature>
<dbReference type="PROSITE" id="PS51294">
    <property type="entry name" value="HTH_MYB"/>
    <property type="match status" value="1"/>
</dbReference>
<evidence type="ECO:0000313" key="3">
    <source>
        <dbReference type="EMBL" id="CAI2361951.1"/>
    </source>
</evidence>
<comment type="caution">
    <text evidence="3">The sequence shown here is derived from an EMBL/GenBank/DDBJ whole genome shotgun (WGS) entry which is preliminary data.</text>
</comment>
<feature type="region of interest" description="Disordered" evidence="1">
    <location>
        <begin position="78"/>
        <end position="102"/>
    </location>
</feature>
<evidence type="ECO:0000313" key="4">
    <source>
        <dbReference type="Proteomes" id="UP001295684"/>
    </source>
</evidence>
<evidence type="ECO:0000259" key="2">
    <source>
        <dbReference type="PROSITE" id="PS51294"/>
    </source>
</evidence>
<protein>
    <recommendedName>
        <fullName evidence="2">HTH myb-type domain-containing protein</fullName>
    </recommendedName>
</protein>
<accession>A0AAD1X8U2</accession>
<dbReference type="InterPro" id="IPR017930">
    <property type="entry name" value="Myb_dom"/>
</dbReference>
<reference evidence="3" key="1">
    <citation type="submission" date="2023-07" db="EMBL/GenBank/DDBJ databases">
        <authorList>
            <consortium name="AG Swart"/>
            <person name="Singh M."/>
            <person name="Singh A."/>
            <person name="Seah K."/>
            <person name="Emmerich C."/>
        </authorList>
    </citation>
    <scope>NUCLEOTIDE SEQUENCE</scope>
    <source>
        <strain evidence="3">DP1</strain>
    </source>
</reference>
<keyword evidence="4" id="KW-1185">Reference proteome</keyword>
<gene>
    <name evidence="3" type="ORF">ECRASSUSDP1_LOCUS3267</name>
</gene>
<dbReference type="AlphaFoldDB" id="A0AAD1X8U2"/>
<dbReference type="EMBL" id="CAMPGE010003128">
    <property type="protein sequence ID" value="CAI2361951.1"/>
    <property type="molecule type" value="Genomic_DNA"/>
</dbReference>
<feature type="region of interest" description="Disordered" evidence="1">
    <location>
        <begin position="126"/>
        <end position="151"/>
    </location>
</feature>
<name>A0AAD1X8U2_EUPCR</name>
<evidence type="ECO:0000256" key="1">
    <source>
        <dbReference type="SAM" id="MobiDB-lite"/>
    </source>
</evidence>
<dbReference type="Proteomes" id="UP001295684">
    <property type="component" value="Unassembled WGS sequence"/>
</dbReference>
<feature type="domain" description="HTH myb-type" evidence="2">
    <location>
        <begin position="1"/>
        <end position="22"/>
    </location>
</feature>
<sequence>MIPTRSSIQIRSHCQKYLNQIKKDYQTDDPMGCVLRNMCDASPFYQFKPPEASPLAHIKVASARSECQMLGYRASFETKAQKRRKRSSLISSNHSDNHEIPHMKRRDMKFIQKSIEDPFEQNMQNFSSPDRDREECVGNNNQHYSDKSSRIEKASYGRSKSLLTTCTKLNKPNQVKTTEPKSFESRGTPDLSKIIKKGSNVLVLGNGKLLIQADMIKSEIPCHYQHLEDQIGILSHDGPCKVTIIPLKQFDSSKTQSKTQSQNFTSSNEENAQGNNFKPPLFHTSVTTNAPNINIGNSKEAGNQEFLKVMNIIKQIFCWCPRKQA</sequence>
<organism evidence="3 4">
    <name type="scientific">Euplotes crassus</name>
    <dbReference type="NCBI Taxonomy" id="5936"/>
    <lineage>
        <taxon>Eukaryota</taxon>
        <taxon>Sar</taxon>
        <taxon>Alveolata</taxon>
        <taxon>Ciliophora</taxon>
        <taxon>Intramacronucleata</taxon>
        <taxon>Spirotrichea</taxon>
        <taxon>Hypotrichia</taxon>
        <taxon>Euplotida</taxon>
        <taxon>Euplotidae</taxon>
        <taxon>Moneuplotes</taxon>
    </lineage>
</organism>
<feature type="region of interest" description="Disordered" evidence="1">
    <location>
        <begin position="253"/>
        <end position="283"/>
    </location>
</feature>
<proteinExistence type="predicted"/>